<reference evidence="2 3" key="1">
    <citation type="submission" date="2019-05" db="EMBL/GenBank/DDBJ databases">
        <title>Another draft genome of Portunus trituberculatus and its Hox gene families provides insights of decapod evolution.</title>
        <authorList>
            <person name="Jeong J.-H."/>
            <person name="Song I."/>
            <person name="Kim S."/>
            <person name="Choi T."/>
            <person name="Kim D."/>
            <person name="Ryu S."/>
            <person name="Kim W."/>
        </authorList>
    </citation>
    <scope>NUCLEOTIDE SEQUENCE [LARGE SCALE GENOMIC DNA]</scope>
    <source>
        <tissue evidence="2">Muscle</tissue>
    </source>
</reference>
<feature type="region of interest" description="Disordered" evidence="1">
    <location>
        <begin position="1"/>
        <end position="40"/>
    </location>
</feature>
<accession>A0A5B7E775</accession>
<dbReference type="EMBL" id="VSRR010001940">
    <property type="protein sequence ID" value="MPC28604.1"/>
    <property type="molecule type" value="Genomic_DNA"/>
</dbReference>
<name>A0A5B7E775_PORTR</name>
<evidence type="ECO:0000313" key="3">
    <source>
        <dbReference type="Proteomes" id="UP000324222"/>
    </source>
</evidence>
<feature type="compositionally biased region" description="Low complexity" evidence="1">
    <location>
        <begin position="66"/>
        <end position="75"/>
    </location>
</feature>
<protein>
    <submittedName>
        <fullName evidence="2">Uncharacterized protein</fullName>
    </submittedName>
</protein>
<keyword evidence="3" id="KW-1185">Reference proteome</keyword>
<feature type="region of interest" description="Disordered" evidence="1">
    <location>
        <begin position="54"/>
        <end position="75"/>
    </location>
</feature>
<dbReference type="AlphaFoldDB" id="A0A5B7E775"/>
<sequence>MAVTSPHAHRHSQRYEAPPDHVTPTRCTARRPPQGAPQGHRRLAHHANLIFLPSHLPEADPPPVTPAAAARGSVA</sequence>
<comment type="caution">
    <text evidence="2">The sequence shown here is derived from an EMBL/GenBank/DDBJ whole genome shotgun (WGS) entry which is preliminary data.</text>
</comment>
<evidence type="ECO:0000313" key="2">
    <source>
        <dbReference type="EMBL" id="MPC28604.1"/>
    </source>
</evidence>
<gene>
    <name evidence="2" type="ORF">E2C01_021811</name>
</gene>
<organism evidence="2 3">
    <name type="scientific">Portunus trituberculatus</name>
    <name type="common">Swimming crab</name>
    <name type="synonym">Neptunus trituberculatus</name>
    <dbReference type="NCBI Taxonomy" id="210409"/>
    <lineage>
        <taxon>Eukaryota</taxon>
        <taxon>Metazoa</taxon>
        <taxon>Ecdysozoa</taxon>
        <taxon>Arthropoda</taxon>
        <taxon>Crustacea</taxon>
        <taxon>Multicrustacea</taxon>
        <taxon>Malacostraca</taxon>
        <taxon>Eumalacostraca</taxon>
        <taxon>Eucarida</taxon>
        <taxon>Decapoda</taxon>
        <taxon>Pleocyemata</taxon>
        <taxon>Brachyura</taxon>
        <taxon>Eubrachyura</taxon>
        <taxon>Portunoidea</taxon>
        <taxon>Portunidae</taxon>
        <taxon>Portuninae</taxon>
        <taxon>Portunus</taxon>
    </lineage>
</organism>
<dbReference type="Proteomes" id="UP000324222">
    <property type="component" value="Unassembled WGS sequence"/>
</dbReference>
<proteinExistence type="predicted"/>
<evidence type="ECO:0000256" key="1">
    <source>
        <dbReference type="SAM" id="MobiDB-lite"/>
    </source>
</evidence>